<sequence length="140" mass="16056">MECKIDFFSSVPWLHTKQCQSFTFCETLLYFFTTLLVYVDDIVLARNEMYCLELVGDSGFLGLKPISTPMDASCKLLDNDTTTHPRTMHYQETLTVIHYLKGTLVLRLFFSTKNEHKDTISCLSSEAEYKALASLTCELQ</sequence>
<dbReference type="AlphaFoldDB" id="A0A371ERT6"/>
<proteinExistence type="predicted"/>
<keyword evidence="2" id="KW-1185">Reference proteome</keyword>
<reference evidence="1" key="1">
    <citation type="submission" date="2018-05" db="EMBL/GenBank/DDBJ databases">
        <title>Draft genome of Mucuna pruriens seed.</title>
        <authorList>
            <person name="Nnadi N.E."/>
            <person name="Vos R."/>
            <person name="Hasami M.H."/>
            <person name="Devisetty U.K."/>
            <person name="Aguiy J.C."/>
        </authorList>
    </citation>
    <scope>NUCLEOTIDE SEQUENCE [LARGE SCALE GENOMIC DNA]</scope>
    <source>
        <strain evidence="1">JCA_2017</strain>
    </source>
</reference>
<organism evidence="1 2">
    <name type="scientific">Mucuna pruriens</name>
    <name type="common">Velvet bean</name>
    <name type="synonym">Dolichos pruriens</name>
    <dbReference type="NCBI Taxonomy" id="157652"/>
    <lineage>
        <taxon>Eukaryota</taxon>
        <taxon>Viridiplantae</taxon>
        <taxon>Streptophyta</taxon>
        <taxon>Embryophyta</taxon>
        <taxon>Tracheophyta</taxon>
        <taxon>Spermatophyta</taxon>
        <taxon>Magnoliopsida</taxon>
        <taxon>eudicotyledons</taxon>
        <taxon>Gunneridae</taxon>
        <taxon>Pentapetalae</taxon>
        <taxon>rosids</taxon>
        <taxon>fabids</taxon>
        <taxon>Fabales</taxon>
        <taxon>Fabaceae</taxon>
        <taxon>Papilionoideae</taxon>
        <taxon>50 kb inversion clade</taxon>
        <taxon>NPAAA clade</taxon>
        <taxon>indigoferoid/millettioid clade</taxon>
        <taxon>Phaseoleae</taxon>
        <taxon>Mucuna</taxon>
    </lineage>
</organism>
<evidence type="ECO:0000313" key="2">
    <source>
        <dbReference type="Proteomes" id="UP000257109"/>
    </source>
</evidence>
<comment type="caution">
    <text evidence="1">The sequence shown here is derived from an EMBL/GenBank/DDBJ whole genome shotgun (WGS) entry which is preliminary data.</text>
</comment>
<gene>
    <name evidence="1" type="ORF">CR513_52210</name>
</gene>
<accession>A0A371ERT6</accession>
<protein>
    <recommendedName>
        <fullName evidence="3">Reverse transcriptase Ty1/copia-type domain-containing protein</fullName>
    </recommendedName>
</protein>
<name>A0A371ERT6_MUCPR</name>
<feature type="non-terminal residue" evidence="1">
    <location>
        <position position="1"/>
    </location>
</feature>
<dbReference type="EMBL" id="QJKJ01012406">
    <property type="protein sequence ID" value="RDX68765.1"/>
    <property type="molecule type" value="Genomic_DNA"/>
</dbReference>
<evidence type="ECO:0008006" key="3">
    <source>
        <dbReference type="Google" id="ProtNLM"/>
    </source>
</evidence>
<dbReference type="Proteomes" id="UP000257109">
    <property type="component" value="Unassembled WGS sequence"/>
</dbReference>
<evidence type="ECO:0000313" key="1">
    <source>
        <dbReference type="EMBL" id="RDX68765.1"/>
    </source>
</evidence>